<protein>
    <recommendedName>
        <fullName evidence="5">DUF4191 domain-containing protein</fullName>
    </recommendedName>
</protein>
<dbReference type="EMBL" id="JAVDUJ010000001">
    <property type="protein sequence ID" value="MDR6938889.1"/>
    <property type="molecule type" value="Genomic_DNA"/>
</dbReference>
<dbReference type="InterPro" id="IPR025445">
    <property type="entry name" value="DUF4191"/>
</dbReference>
<evidence type="ECO:0000256" key="1">
    <source>
        <dbReference type="SAM" id="MobiDB-lite"/>
    </source>
</evidence>
<name>A0ABU1T0J6_9ACTO</name>
<sequence>MVKADSKQEKAKQPKKKRWYSYLADAYQVSRRTYPWTGWALLGISLGLLAISLLIAAATGNWILWTIFGVMIAITAPLFLLTELVKRASYQQIEDMPGASSAVMGQIKRGWAFSEEPVRFNPRSKEMVFRAIGRPGVVLVAEGNSAGIQKMIREERQAIKRIAPSAPVSVILVGKGAGQVPLAKLQRAMRKLPKQITNREVAALATRLQAVNTNQLPLPKGIDPMKARASRRAMRG</sequence>
<feature type="transmembrane region" description="Helical" evidence="2">
    <location>
        <begin position="36"/>
        <end position="56"/>
    </location>
</feature>
<evidence type="ECO:0000313" key="3">
    <source>
        <dbReference type="EMBL" id="MDR6938889.1"/>
    </source>
</evidence>
<dbReference type="Proteomes" id="UP001266099">
    <property type="component" value="Unassembled WGS sequence"/>
</dbReference>
<evidence type="ECO:0000313" key="4">
    <source>
        <dbReference type="Proteomes" id="UP001266099"/>
    </source>
</evidence>
<dbReference type="Pfam" id="PF13829">
    <property type="entry name" value="DUF4191"/>
    <property type="match status" value="1"/>
</dbReference>
<organism evidence="3 4">
    <name type="scientific">Arcanobacterium hippocoleae</name>
    <dbReference type="NCBI Taxonomy" id="149017"/>
    <lineage>
        <taxon>Bacteria</taxon>
        <taxon>Bacillati</taxon>
        <taxon>Actinomycetota</taxon>
        <taxon>Actinomycetes</taxon>
        <taxon>Actinomycetales</taxon>
        <taxon>Actinomycetaceae</taxon>
        <taxon>Arcanobacterium</taxon>
    </lineage>
</organism>
<keyword evidence="2" id="KW-0812">Transmembrane</keyword>
<keyword evidence="2" id="KW-0472">Membrane</keyword>
<proteinExistence type="predicted"/>
<keyword evidence="4" id="KW-1185">Reference proteome</keyword>
<evidence type="ECO:0008006" key="5">
    <source>
        <dbReference type="Google" id="ProtNLM"/>
    </source>
</evidence>
<feature type="region of interest" description="Disordered" evidence="1">
    <location>
        <begin position="217"/>
        <end position="236"/>
    </location>
</feature>
<evidence type="ECO:0000256" key="2">
    <source>
        <dbReference type="SAM" id="Phobius"/>
    </source>
</evidence>
<gene>
    <name evidence="3" type="ORF">J2S36_000432</name>
</gene>
<reference evidence="3 4" key="1">
    <citation type="submission" date="2023-07" db="EMBL/GenBank/DDBJ databases">
        <title>Sequencing the genomes of 1000 actinobacteria strains.</title>
        <authorList>
            <person name="Klenk H.-P."/>
        </authorList>
    </citation>
    <scope>NUCLEOTIDE SEQUENCE [LARGE SCALE GENOMIC DNA]</scope>
    <source>
        <strain evidence="3 4">DSM 15539</strain>
    </source>
</reference>
<dbReference type="RefSeq" id="WP_309955069.1">
    <property type="nucleotide sequence ID" value="NZ_JAVDUJ010000001.1"/>
</dbReference>
<comment type="caution">
    <text evidence="3">The sequence shown here is derived from an EMBL/GenBank/DDBJ whole genome shotgun (WGS) entry which is preliminary data.</text>
</comment>
<accession>A0ABU1T0J6</accession>
<feature type="transmembrane region" description="Helical" evidence="2">
    <location>
        <begin position="62"/>
        <end position="81"/>
    </location>
</feature>
<keyword evidence="2" id="KW-1133">Transmembrane helix</keyword>